<organism evidence="1 2">
    <name type="scientific">Zalaria obscura</name>
    <dbReference type="NCBI Taxonomy" id="2024903"/>
    <lineage>
        <taxon>Eukaryota</taxon>
        <taxon>Fungi</taxon>
        <taxon>Dikarya</taxon>
        <taxon>Ascomycota</taxon>
        <taxon>Pezizomycotina</taxon>
        <taxon>Dothideomycetes</taxon>
        <taxon>Dothideomycetidae</taxon>
        <taxon>Dothideales</taxon>
        <taxon>Zalariaceae</taxon>
        <taxon>Zalaria</taxon>
    </lineage>
</organism>
<evidence type="ECO:0000313" key="2">
    <source>
        <dbReference type="Proteomes" id="UP001320706"/>
    </source>
</evidence>
<sequence length="431" mass="46923">MASSIVIVGAGPVGLLLALRLAQSSLPVTILEALPEIANSPRAMAYLPVAVAELARAGILDECRRRGTAGRKICWRRLDGGVIAEMERVGVVREKEEEKEGEGEGEGDRDGQGEAEYENLVLGQQVLAEIILKRLEGLKGVRVLFGKKVVEVLQRGEGSAEGSVVVVTQSSDGEERFEAAYVVGADGGRSSVRKLIGVEWEGFTWPEQLVATNVYYPFDKYGYYDANFICDKDHWALIAKVTKDGMWRVSYGEPGHLSYDELKQRQPMKYNALFPGPKPLDYTLTMWSPYKIHQRCAATFRVGRVLLAGDAAHLCNPFGGLGLTSGLLDAGALADSLIARLHGTASDAILDVYAATRRAVFKDVVDPMSAANKLRLHAYDGDVDSLGDSDGFLQLVKSATREEKGRMMVEGVRGLRVDMRGFLEEAVAGVE</sequence>
<gene>
    <name evidence="1" type="ORF">M8818_003060</name>
</gene>
<evidence type="ECO:0000313" key="1">
    <source>
        <dbReference type="EMBL" id="KAK8212895.1"/>
    </source>
</evidence>
<keyword evidence="2" id="KW-1185">Reference proteome</keyword>
<name>A0ACC3SG80_9PEZI</name>
<dbReference type="EMBL" id="JAMKPW020000012">
    <property type="protein sequence ID" value="KAK8212895.1"/>
    <property type="molecule type" value="Genomic_DNA"/>
</dbReference>
<reference evidence="1" key="1">
    <citation type="submission" date="2024-02" db="EMBL/GenBank/DDBJ databases">
        <title>Metagenome Assembled Genome of Zalaria obscura JY119.</title>
        <authorList>
            <person name="Vighnesh L."/>
            <person name="Jagadeeshwari U."/>
            <person name="Venkata Ramana C."/>
            <person name="Sasikala C."/>
        </authorList>
    </citation>
    <scope>NUCLEOTIDE SEQUENCE</scope>
    <source>
        <strain evidence="1">JY119</strain>
    </source>
</reference>
<accession>A0ACC3SG80</accession>
<comment type="caution">
    <text evidence="1">The sequence shown here is derived from an EMBL/GenBank/DDBJ whole genome shotgun (WGS) entry which is preliminary data.</text>
</comment>
<dbReference type="Proteomes" id="UP001320706">
    <property type="component" value="Unassembled WGS sequence"/>
</dbReference>
<protein>
    <submittedName>
        <fullName evidence="1">Uncharacterized protein</fullName>
    </submittedName>
</protein>
<proteinExistence type="predicted"/>